<keyword evidence="6" id="KW-0963">Cytoplasm</keyword>
<dbReference type="PANTHER" id="PTHR21351">
    <property type="entry name" value="BARDET-BIEDL SYNDROME PROTEIN 5"/>
    <property type="match status" value="1"/>
</dbReference>
<dbReference type="SUPFAM" id="SSF54368">
    <property type="entry name" value="Glutamine synthetase, N-terminal domain"/>
    <property type="match status" value="1"/>
</dbReference>
<evidence type="ECO:0000256" key="2">
    <source>
        <dbReference type="ARBA" id="ARBA00004245"/>
    </source>
</evidence>
<dbReference type="PROSITE" id="PS51986">
    <property type="entry name" value="GS_BETA_GRASP"/>
    <property type="match status" value="1"/>
</dbReference>
<evidence type="ECO:0000256" key="12">
    <source>
        <dbReference type="ARBA" id="ARBA00023273"/>
    </source>
</evidence>
<comment type="subcellular location">
    <subcellularLocation>
        <location evidence="1">Cell projection</location>
        <location evidence="1">Cilium</location>
    </subcellularLocation>
    <subcellularLocation>
        <location evidence="2">Cytoplasm</location>
        <location evidence="2">Cytoskeleton</location>
    </subcellularLocation>
</comment>
<evidence type="ECO:0000256" key="13">
    <source>
        <dbReference type="PROSITE-ProRule" id="PRU01330"/>
    </source>
</evidence>
<dbReference type="SMART" id="SM00683">
    <property type="entry name" value="DM16"/>
    <property type="match status" value="2"/>
</dbReference>
<sequence>MALTWEDKEVSFDVPYSEMRLRHGEKVIDKLGDIEDTKGNYGDRGRLIITNLRILWHSMSSPRKIQGTTHALHLLTISNGTRYEFVFTNLDQGNIRHFTTVVGVYKAYITSKLYRELKLRGGVVHNKKLKILPLEQVVSSMHGVWNLSSDQGSLGTFIVSNIRFVWFADINEGFNISLPYLQVESIRVRDSKFGKALVIKSNERSGNFILGFKVDPEEKLITLYKELTSLHTVLFNNPIYGVEYMWSTNIKENDEKGDIWEEDPKNEIGNTLAVYLADEGHKKDRLPVYSKELGLAIESIKEGYTLKKLWELSACRPNFLDCSANAQLDKTIADRYMCLPIPDTKTQISYVWIDGTGLDLRMRTRTLSFTPCNYKDCPNWSFDGSSTFFSTPEQSDNYIVPIAMYADPFRRGNNKMVLCETFSHDKKPTKTNHRQCCIEVLNKVCEQEVMFGFEQEFYLIGPQGDPYGWPCGSTPKSSGKNYSGIGSQRVVGREVLECIYRCCLYSGIEIYGTTAERAYGQWEVLTGPTLSIKAADDLWMARYIIQRVAEEFGLSASFKANLVKNGVPSGLHTNMSTKCTRDDGGLKHIQDYICKLEKNHKTDQKYYDCSEGKHLKERLTGRHHTCNIEKFKSGVGDRTACIRISPAVADKKKGFFEDRRPCSCADPYNIITALVNTCLG</sequence>
<dbReference type="FunFam" id="3.10.20.70:FF:000004">
    <property type="entry name" value="Glutamine synthetase"/>
    <property type="match status" value="1"/>
</dbReference>
<dbReference type="EMBL" id="KB631753">
    <property type="protein sequence ID" value="ERL85810.1"/>
    <property type="molecule type" value="Genomic_DNA"/>
</dbReference>
<dbReference type="Proteomes" id="UP000030742">
    <property type="component" value="Unassembled WGS sequence"/>
</dbReference>
<comment type="similarity">
    <text evidence="4 13 14">Belongs to the glutamine synthetase family.</text>
</comment>
<dbReference type="Pfam" id="PF07289">
    <property type="entry name" value="BBL5"/>
    <property type="match status" value="1"/>
</dbReference>
<reference evidence="17 19" key="1">
    <citation type="journal article" date="2013" name="Genome Biol.">
        <title>Draft genome of the mountain pine beetle, Dendroctonus ponderosae Hopkins, a major forest pest.</title>
        <authorList>
            <person name="Keeling C.I."/>
            <person name="Yuen M.M."/>
            <person name="Liao N.Y."/>
            <person name="Docking T.R."/>
            <person name="Chan S.K."/>
            <person name="Taylor G.A."/>
            <person name="Palmquist D.L."/>
            <person name="Jackman S.D."/>
            <person name="Nguyen A."/>
            <person name="Li M."/>
            <person name="Henderson H."/>
            <person name="Janes J.K."/>
            <person name="Zhao Y."/>
            <person name="Pandoh P."/>
            <person name="Moore R."/>
            <person name="Sperling F.A."/>
            <person name="Huber D.P."/>
            <person name="Birol I."/>
            <person name="Jones S.J."/>
            <person name="Bohlmann J."/>
        </authorList>
    </citation>
    <scope>NUCLEOTIDE SEQUENCE</scope>
</reference>
<protein>
    <recommendedName>
        <fullName evidence="5">glutamine synthetase</fullName>
        <ecNumber evidence="5">6.3.1.2</ecNumber>
    </recommendedName>
</protein>
<dbReference type="PANTHER" id="PTHR21351:SF0">
    <property type="entry name" value="BARDET-BIEDL SYNDROME 5 PROTEIN"/>
    <property type="match status" value="1"/>
</dbReference>
<feature type="domain" description="GS beta-grasp" evidence="15">
    <location>
        <begin position="346"/>
        <end position="426"/>
    </location>
</feature>
<evidence type="ECO:0000256" key="8">
    <source>
        <dbReference type="ARBA" id="ARBA00022741"/>
    </source>
</evidence>
<evidence type="ECO:0000313" key="17">
    <source>
        <dbReference type="EMBL" id="ENN72687.1"/>
    </source>
</evidence>
<dbReference type="HOGENOM" id="CLU_404535_0_0_1"/>
<evidence type="ECO:0000256" key="6">
    <source>
        <dbReference type="ARBA" id="ARBA00022490"/>
    </source>
</evidence>
<dbReference type="GO" id="GO:0036064">
    <property type="term" value="C:ciliary basal body"/>
    <property type="evidence" value="ECO:0007669"/>
    <property type="project" value="TreeGrafter"/>
</dbReference>
<evidence type="ECO:0000256" key="10">
    <source>
        <dbReference type="ARBA" id="ARBA00023069"/>
    </source>
</evidence>
<dbReference type="FunFam" id="3.30.590.10:FF:000011">
    <property type="entry name" value="Glutamine synthetase"/>
    <property type="match status" value="1"/>
</dbReference>
<dbReference type="InterPro" id="IPR008147">
    <property type="entry name" value="Gln_synt_N"/>
</dbReference>
<keyword evidence="10" id="KW-0969">Cilium</keyword>
<evidence type="ECO:0000256" key="4">
    <source>
        <dbReference type="ARBA" id="ARBA00009897"/>
    </source>
</evidence>
<dbReference type="AlphaFoldDB" id="N6U2A6"/>
<dbReference type="GO" id="GO:0005524">
    <property type="term" value="F:ATP binding"/>
    <property type="evidence" value="ECO:0007669"/>
    <property type="project" value="UniProtKB-KW"/>
</dbReference>
<dbReference type="GO" id="GO:0034464">
    <property type="term" value="C:BBSome"/>
    <property type="evidence" value="ECO:0007669"/>
    <property type="project" value="InterPro"/>
</dbReference>
<evidence type="ECO:0000259" key="16">
    <source>
        <dbReference type="PROSITE" id="PS51987"/>
    </source>
</evidence>
<dbReference type="GO" id="GO:0032266">
    <property type="term" value="F:phosphatidylinositol-3-phosphate binding"/>
    <property type="evidence" value="ECO:0007669"/>
    <property type="project" value="TreeGrafter"/>
</dbReference>
<feature type="non-terminal residue" evidence="17">
    <location>
        <position position="1"/>
    </location>
</feature>
<dbReference type="GO" id="GO:0060271">
    <property type="term" value="P:cilium assembly"/>
    <property type="evidence" value="ECO:0007669"/>
    <property type="project" value="TreeGrafter"/>
</dbReference>
<dbReference type="InterPro" id="IPR036651">
    <property type="entry name" value="Gln_synt_N_sf"/>
</dbReference>
<evidence type="ECO:0000256" key="7">
    <source>
        <dbReference type="ARBA" id="ARBA00022598"/>
    </source>
</evidence>
<dbReference type="Gene3D" id="3.10.20.70">
    <property type="entry name" value="Glutamine synthetase, N-terminal domain"/>
    <property type="match status" value="1"/>
</dbReference>
<keyword evidence="8" id="KW-0547">Nucleotide-binding</keyword>
<keyword evidence="7" id="KW-0436">Ligase</keyword>
<dbReference type="Gene3D" id="3.30.590.10">
    <property type="entry name" value="Glutamine synthetase/guanido kinase, catalytic domain"/>
    <property type="match status" value="1"/>
</dbReference>
<evidence type="ECO:0000313" key="18">
    <source>
        <dbReference type="EMBL" id="ERL85810.1"/>
    </source>
</evidence>
<evidence type="ECO:0000256" key="11">
    <source>
        <dbReference type="ARBA" id="ARBA00023212"/>
    </source>
</evidence>
<comment type="similarity">
    <text evidence="3">Belongs to the BBS5 family.</text>
</comment>
<evidence type="ECO:0000313" key="19">
    <source>
        <dbReference type="Proteomes" id="UP000030742"/>
    </source>
</evidence>
<dbReference type="InterPro" id="IPR014746">
    <property type="entry name" value="Gln_synth/guanido_kin_cat_dom"/>
</dbReference>
<name>N6U2A6_DENPD</name>
<dbReference type="SMART" id="SM01230">
    <property type="entry name" value="Gln-synt_C"/>
    <property type="match status" value="1"/>
</dbReference>
<dbReference type="InterPro" id="IPR027302">
    <property type="entry name" value="Gln_synth_N_conserv_site"/>
</dbReference>
<evidence type="ECO:0000256" key="3">
    <source>
        <dbReference type="ARBA" id="ARBA00005822"/>
    </source>
</evidence>
<dbReference type="SUPFAM" id="SSF55931">
    <property type="entry name" value="Glutamine synthetase/guanido kinase"/>
    <property type="match status" value="1"/>
</dbReference>
<accession>N6U2A6</accession>
<feature type="domain" description="GS catalytic" evidence="16">
    <location>
        <begin position="433"/>
        <end position="680"/>
    </location>
</feature>
<dbReference type="EC" id="6.3.1.2" evidence="5"/>
<dbReference type="GO" id="GO:0006542">
    <property type="term" value="P:glutamine biosynthetic process"/>
    <property type="evidence" value="ECO:0007669"/>
    <property type="project" value="InterPro"/>
</dbReference>
<dbReference type="Pfam" id="PF00120">
    <property type="entry name" value="Gln-synt_C"/>
    <property type="match status" value="1"/>
</dbReference>
<keyword evidence="11" id="KW-0206">Cytoskeleton</keyword>
<dbReference type="STRING" id="77166.N6U2A6"/>
<keyword evidence="12" id="KW-0966">Cell projection</keyword>
<dbReference type="InterPro" id="IPR008146">
    <property type="entry name" value="Gln_synth_cat_dom"/>
</dbReference>
<dbReference type="OrthoDB" id="1936100at2759"/>
<keyword evidence="9" id="KW-0067">ATP-binding</keyword>
<dbReference type="InterPro" id="IPR014003">
    <property type="entry name" value="BBS5_PH"/>
</dbReference>
<evidence type="ECO:0000259" key="15">
    <source>
        <dbReference type="PROSITE" id="PS51986"/>
    </source>
</evidence>
<dbReference type="GO" id="GO:0004356">
    <property type="term" value="F:glutamine synthetase activity"/>
    <property type="evidence" value="ECO:0007669"/>
    <property type="project" value="UniProtKB-EC"/>
</dbReference>
<dbReference type="EMBL" id="KB741213">
    <property type="protein sequence ID" value="ENN72687.1"/>
    <property type="molecule type" value="Genomic_DNA"/>
</dbReference>
<gene>
    <name evidence="18" type="ORF">D910_03225</name>
    <name evidence="17" type="ORF">YQE_10782</name>
</gene>
<dbReference type="PROSITE" id="PS51987">
    <property type="entry name" value="GS_CATALYTIC"/>
    <property type="match status" value="1"/>
</dbReference>
<proteinExistence type="inferred from homology"/>
<organism evidence="17">
    <name type="scientific">Dendroctonus ponderosae</name>
    <name type="common">Mountain pine beetle</name>
    <dbReference type="NCBI Taxonomy" id="77166"/>
    <lineage>
        <taxon>Eukaryota</taxon>
        <taxon>Metazoa</taxon>
        <taxon>Ecdysozoa</taxon>
        <taxon>Arthropoda</taxon>
        <taxon>Hexapoda</taxon>
        <taxon>Insecta</taxon>
        <taxon>Pterygota</taxon>
        <taxon>Neoptera</taxon>
        <taxon>Endopterygota</taxon>
        <taxon>Coleoptera</taxon>
        <taxon>Polyphaga</taxon>
        <taxon>Cucujiformia</taxon>
        <taxon>Curculionidae</taxon>
        <taxon>Scolytinae</taxon>
        <taxon>Dendroctonus</taxon>
    </lineage>
</organism>
<evidence type="ECO:0000256" key="1">
    <source>
        <dbReference type="ARBA" id="ARBA00004138"/>
    </source>
</evidence>
<evidence type="ECO:0000256" key="9">
    <source>
        <dbReference type="ARBA" id="ARBA00022840"/>
    </source>
</evidence>
<dbReference type="InterPro" id="IPR006606">
    <property type="entry name" value="BBL5"/>
</dbReference>
<dbReference type="PROSITE" id="PS00180">
    <property type="entry name" value="GLNA_1"/>
    <property type="match status" value="1"/>
</dbReference>
<evidence type="ECO:0000256" key="5">
    <source>
        <dbReference type="ARBA" id="ARBA00012937"/>
    </source>
</evidence>
<evidence type="ECO:0000256" key="14">
    <source>
        <dbReference type="RuleBase" id="RU000384"/>
    </source>
</evidence>